<dbReference type="AlphaFoldDB" id="A0A2S8DE20"/>
<dbReference type="Proteomes" id="UP001257645">
    <property type="component" value="Unassembled WGS sequence"/>
</dbReference>
<protein>
    <submittedName>
        <fullName evidence="2">Uncharacterized protein</fullName>
    </submittedName>
</protein>
<dbReference type="Proteomes" id="UP000238186">
    <property type="component" value="Unassembled WGS sequence"/>
</dbReference>
<proteinExistence type="predicted"/>
<reference evidence="2 3" key="1">
    <citation type="submission" date="2018-02" db="EMBL/GenBank/DDBJ databases">
        <title>Distribution and characterization of Shiga toxin converting temperate phage carried by Shigella flexneri in Hispaniola.</title>
        <authorList>
            <person name="Fogolari M."/>
            <person name="Mavian C."/>
            <person name="Angeletti S."/>
            <person name="Salemi M."/>
            <person name="Lampel K.A."/>
            <person name="Maurelli A.T."/>
        </authorList>
    </citation>
    <scope>NUCLEOTIDE SEQUENCE [LARGE SCALE GENOMIC DNA]</scope>
    <source>
        <strain evidence="2 3">BS979</strain>
    </source>
</reference>
<name>A0A2S8DE20_SHIDY</name>
<evidence type="ECO:0000313" key="1">
    <source>
        <dbReference type="EMBL" id="ELB7041464.1"/>
    </source>
</evidence>
<gene>
    <name evidence="2" type="ORF">C5K18_07650</name>
    <name evidence="1" type="ORF">RH555_004849</name>
</gene>
<evidence type="ECO:0000313" key="2">
    <source>
        <dbReference type="EMBL" id="PQN09511.1"/>
    </source>
</evidence>
<organism evidence="2 3">
    <name type="scientific">Shigella dysenteriae</name>
    <dbReference type="NCBI Taxonomy" id="622"/>
    <lineage>
        <taxon>Bacteria</taxon>
        <taxon>Pseudomonadati</taxon>
        <taxon>Pseudomonadota</taxon>
        <taxon>Gammaproteobacteria</taxon>
        <taxon>Enterobacterales</taxon>
        <taxon>Enterobacteriaceae</taxon>
        <taxon>Shigella</taxon>
    </lineage>
</organism>
<comment type="caution">
    <text evidence="2">The sequence shown here is derived from an EMBL/GenBank/DDBJ whole genome shotgun (WGS) entry which is preliminary data.</text>
</comment>
<sequence length="83" mass="9013">MPGTTTAMSINFIGITARTMNSNGSHGKPQIPVDYQKLLSIEDITFCRNRWGNIGENALRRVAVGKKLSFFGSDRGGENAAII</sequence>
<dbReference type="EMBL" id="ABMCAI010000148">
    <property type="protein sequence ID" value="ELB7041464.1"/>
    <property type="molecule type" value="Genomic_DNA"/>
</dbReference>
<evidence type="ECO:0000313" key="3">
    <source>
        <dbReference type="Proteomes" id="UP000238186"/>
    </source>
</evidence>
<reference evidence="1" key="2">
    <citation type="submission" date="2023-06" db="EMBL/GenBank/DDBJ databases">
        <authorList>
            <consortium name="PulseNet: The National Subtyping Network for Foodborne Disease Surveillance"/>
        </authorList>
    </citation>
    <scope>NUCLEOTIDE SEQUENCE</scope>
    <source>
        <strain evidence="1">PNUSAE150395</strain>
    </source>
</reference>
<dbReference type="EMBL" id="PUGT01000103">
    <property type="protein sequence ID" value="PQN09511.1"/>
    <property type="molecule type" value="Genomic_DNA"/>
</dbReference>
<accession>A0A2S8DE20</accession>